<protein>
    <submittedName>
        <fullName evidence="2">Antitoxin CcdA</fullName>
    </submittedName>
</protein>
<dbReference type="OrthoDB" id="7191115at2"/>
<proteinExistence type="predicted"/>
<comment type="caution">
    <text evidence="2">The sequence shown here is derived from an EMBL/GenBank/DDBJ whole genome shotgun (WGS) entry which is preliminary data.</text>
</comment>
<organism evidence="2 3">
    <name type="scientific">Nitrospirillum amazonense</name>
    <dbReference type="NCBI Taxonomy" id="28077"/>
    <lineage>
        <taxon>Bacteria</taxon>
        <taxon>Pseudomonadati</taxon>
        <taxon>Pseudomonadota</taxon>
        <taxon>Alphaproteobacteria</taxon>
        <taxon>Rhodospirillales</taxon>
        <taxon>Azospirillaceae</taxon>
        <taxon>Nitrospirillum</taxon>
    </lineage>
</organism>
<dbReference type="AlphaFoldDB" id="A0A560FPV5"/>
<keyword evidence="1" id="KW-1277">Toxin-antitoxin system</keyword>
<dbReference type="Pfam" id="PF07362">
    <property type="entry name" value="CcdA"/>
    <property type="match status" value="1"/>
</dbReference>
<evidence type="ECO:0000313" key="3">
    <source>
        <dbReference type="Proteomes" id="UP000319859"/>
    </source>
</evidence>
<sequence>MRTKSSQENAFARKNTNVSLPEDMVSEAKNLGISISRACERGLAMEISERKAALWLEKNQAAIDEWNAFIEENGVPYAQFRQF</sequence>
<reference evidence="2 3" key="1">
    <citation type="submission" date="2019-06" db="EMBL/GenBank/DDBJ databases">
        <title>Genomic Encyclopedia of Type Strains, Phase IV (KMG-V): Genome sequencing to study the core and pangenomes of soil and plant-associated prokaryotes.</title>
        <authorList>
            <person name="Whitman W."/>
        </authorList>
    </citation>
    <scope>NUCLEOTIDE SEQUENCE [LARGE SCALE GENOMIC DNA]</scope>
    <source>
        <strain evidence="2 3">BR 11880</strain>
    </source>
</reference>
<evidence type="ECO:0000313" key="2">
    <source>
        <dbReference type="EMBL" id="TWB23644.1"/>
    </source>
</evidence>
<evidence type="ECO:0000256" key="1">
    <source>
        <dbReference type="ARBA" id="ARBA00022649"/>
    </source>
</evidence>
<name>A0A560FPV5_9PROT</name>
<dbReference type="InterPro" id="IPR009956">
    <property type="entry name" value="Post-segregation_anti-tox_CcdA"/>
</dbReference>
<dbReference type="RefSeq" id="WP_145748822.1">
    <property type="nucleotide sequence ID" value="NZ_VITN01000002.1"/>
</dbReference>
<gene>
    <name evidence="2" type="ORF">FBZ89_102401</name>
</gene>
<dbReference type="Proteomes" id="UP000319859">
    <property type="component" value="Unassembled WGS sequence"/>
</dbReference>
<dbReference type="EMBL" id="VITN01000002">
    <property type="protein sequence ID" value="TWB23644.1"/>
    <property type="molecule type" value="Genomic_DNA"/>
</dbReference>
<accession>A0A560FPV5</accession>